<feature type="binding site" evidence="6">
    <location>
        <position position="222"/>
    </location>
    <ligand>
        <name>FAD</name>
        <dbReference type="ChEBI" id="CHEBI:57692"/>
    </ligand>
</feature>
<dbReference type="Pfam" id="PF00766">
    <property type="entry name" value="ETF_alpha"/>
    <property type="match status" value="1"/>
</dbReference>
<dbReference type="InterPro" id="IPR018206">
    <property type="entry name" value="ETF_asu_C_CS"/>
</dbReference>
<evidence type="ECO:0000313" key="9">
    <source>
        <dbReference type="Proteomes" id="UP000190285"/>
    </source>
</evidence>
<evidence type="ECO:0000256" key="1">
    <source>
        <dbReference type="ARBA" id="ARBA00005817"/>
    </source>
</evidence>
<evidence type="ECO:0000256" key="4">
    <source>
        <dbReference type="ARBA" id="ARBA00022827"/>
    </source>
</evidence>
<dbReference type="GO" id="GO:0050660">
    <property type="term" value="F:flavin adenine dinucleotide binding"/>
    <property type="evidence" value="ECO:0007669"/>
    <property type="project" value="InterPro"/>
</dbReference>
<dbReference type="GO" id="GO:0009055">
    <property type="term" value="F:electron transfer activity"/>
    <property type="evidence" value="ECO:0007669"/>
    <property type="project" value="InterPro"/>
</dbReference>
<dbReference type="SUPFAM" id="SSF52467">
    <property type="entry name" value="DHS-like NAD/FAD-binding domain"/>
    <property type="match status" value="1"/>
</dbReference>
<keyword evidence="3" id="KW-0285">Flavoprotein</keyword>
<dbReference type="RefSeq" id="WP_079490736.1">
    <property type="nucleotide sequence ID" value="NZ_FUZT01000003.1"/>
</dbReference>
<dbReference type="InterPro" id="IPR029035">
    <property type="entry name" value="DHS-like_NAD/FAD-binding_dom"/>
</dbReference>
<name>A0A1T5K5F4_9FIRM</name>
<feature type="domain" description="Electron transfer flavoprotein alpha/beta-subunit N-terminal" evidence="7">
    <location>
        <begin position="9"/>
        <end position="198"/>
    </location>
</feature>
<dbReference type="FunFam" id="3.40.50.1220:FF:000001">
    <property type="entry name" value="Electron transfer flavoprotein, alpha subunit"/>
    <property type="match status" value="1"/>
</dbReference>
<evidence type="ECO:0000256" key="6">
    <source>
        <dbReference type="PIRSR" id="PIRSR000089-1"/>
    </source>
</evidence>
<evidence type="ECO:0000259" key="7">
    <source>
        <dbReference type="SMART" id="SM00893"/>
    </source>
</evidence>
<keyword evidence="2" id="KW-0813">Transport</keyword>
<dbReference type="PIRSF" id="PIRSF000089">
    <property type="entry name" value="Electra_flavoP_a"/>
    <property type="match status" value="1"/>
</dbReference>
<feature type="binding site" evidence="6">
    <location>
        <position position="299"/>
    </location>
    <ligand>
        <name>FAD</name>
        <dbReference type="ChEBI" id="CHEBI:57692"/>
    </ligand>
</feature>
<evidence type="ECO:0000256" key="5">
    <source>
        <dbReference type="ARBA" id="ARBA00022982"/>
    </source>
</evidence>
<dbReference type="EMBL" id="FUZT01000003">
    <property type="protein sequence ID" value="SKC58851.1"/>
    <property type="molecule type" value="Genomic_DNA"/>
</dbReference>
<feature type="binding site" evidence="6">
    <location>
        <begin position="261"/>
        <end position="265"/>
    </location>
    <ligand>
        <name>FAD</name>
        <dbReference type="ChEBI" id="CHEBI:57692"/>
    </ligand>
</feature>
<keyword evidence="5" id="KW-0249">Electron transport</keyword>
<dbReference type="PROSITE" id="PS00696">
    <property type="entry name" value="ETF_ALPHA"/>
    <property type="match status" value="1"/>
</dbReference>
<dbReference type="CDD" id="cd01715">
    <property type="entry name" value="ETF_alpha"/>
    <property type="match status" value="1"/>
</dbReference>
<dbReference type="InterPro" id="IPR014729">
    <property type="entry name" value="Rossmann-like_a/b/a_fold"/>
</dbReference>
<reference evidence="9" key="1">
    <citation type="submission" date="2017-02" db="EMBL/GenBank/DDBJ databases">
        <authorList>
            <person name="Varghese N."/>
            <person name="Submissions S."/>
        </authorList>
    </citation>
    <scope>NUCLEOTIDE SEQUENCE [LARGE SCALE GENOMIC DNA]</scope>
    <source>
        <strain evidence="9">M1</strain>
    </source>
</reference>
<evidence type="ECO:0000313" key="8">
    <source>
        <dbReference type="EMBL" id="SKC58851.1"/>
    </source>
</evidence>
<dbReference type="SUPFAM" id="SSF52402">
    <property type="entry name" value="Adenine nucleotide alpha hydrolases-like"/>
    <property type="match status" value="1"/>
</dbReference>
<organism evidence="8 9">
    <name type="scientific">Maledivibacter halophilus</name>
    <dbReference type="NCBI Taxonomy" id="36842"/>
    <lineage>
        <taxon>Bacteria</taxon>
        <taxon>Bacillati</taxon>
        <taxon>Bacillota</taxon>
        <taxon>Clostridia</taxon>
        <taxon>Peptostreptococcales</taxon>
        <taxon>Caminicellaceae</taxon>
        <taxon>Maledivibacter</taxon>
    </lineage>
</organism>
<dbReference type="AlphaFoldDB" id="A0A1T5K5F4"/>
<dbReference type="PANTHER" id="PTHR43153:SF1">
    <property type="entry name" value="ELECTRON TRANSFER FLAVOPROTEIN SUBUNIT ALPHA, MITOCHONDRIAL"/>
    <property type="match status" value="1"/>
</dbReference>
<dbReference type="GO" id="GO:0033539">
    <property type="term" value="P:fatty acid beta-oxidation using acyl-CoA dehydrogenase"/>
    <property type="evidence" value="ECO:0007669"/>
    <property type="project" value="TreeGrafter"/>
</dbReference>
<dbReference type="STRING" id="36842.SAMN02194393_01633"/>
<keyword evidence="4 6" id="KW-0274">FAD</keyword>
<dbReference type="InterPro" id="IPR033947">
    <property type="entry name" value="ETF_alpha_N"/>
</dbReference>
<dbReference type="SMART" id="SM00893">
    <property type="entry name" value="ETF"/>
    <property type="match status" value="1"/>
</dbReference>
<dbReference type="PANTHER" id="PTHR43153">
    <property type="entry name" value="ELECTRON TRANSFER FLAVOPROTEIN ALPHA"/>
    <property type="match status" value="1"/>
</dbReference>
<dbReference type="InterPro" id="IPR001308">
    <property type="entry name" value="ETF_a/FixB"/>
</dbReference>
<comment type="cofactor">
    <cofactor evidence="6">
        <name>FAD</name>
        <dbReference type="ChEBI" id="CHEBI:57692"/>
    </cofactor>
    <text evidence="6">Binds 1 FAD per dimer.</text>
</comment>
<dbReference type="Proteomes" id="UP000190285">
    <property type="component" value="Unassembled WGS sequence"/>
</dbReference>
<accession>A0A1T5K5F4</accession>
<dbReference type="InterPro" id="IPR014730">
    <property type="entry name" value="ETF_a/b_N"/>
</dbReference>
<keyword evidence="9" id="KW-1185">Reference proteome</keyword>
<dbReference type="Pfam" id="PF01012">
    <property type="entry name" value="ETF"/>
    <property type="match status" value="1"/>
</dbReference>
<feature type="binding site" evidence="6">
    <location>
        <begin position="278"/>
        <end position="285"/>
    </location>
    <ligand>
        <name>FAD</name>
        <dbReference type="ChEBI" id="CHEBI:57692"/>
    </ligand>
</feature>
<comment type="similarity">
    <text evidence="1">Belongs to the ETF alpha-subunit/FixB family.</text>
</comment>
<gene>
    <name evidence="8" type="ORF">SAMN02194393_01633</name>
</gene>
<dbReference type="Gene3D" id="3.40.50.1220">
    <property type="entry name" value="TPP-binding domain"/>
    <property type="match status" value="1"/>
</dbReference>
<dbReference type="InterPro" id="IPR014731">
    <property type="entry name" value="ETF_asu_C"/>
</dbReference>
<dbReference type="Gene3D" id="3.40.50.620">
    <property type="entry name" value="HUPs"/>
    <property type="match status" value="1"/>
</dbReference>
<feature type="binding site" evidence="6">
    <location>
        <begin position="247"/>
        <end position="248"/>
    </location>
    <ligand>
        <name>FAD</name>
        <dbReference type="ChEBI" id="CHEBI:57692"/>
    </ligand>
</feature>
<evidence type="ECO:0000256" key="2">
    <source>
        <dbReference type="ARBA" id="ARBA00022448"/>
    </source>
</evidence>
<proteinExistence type="inferred from homology"/>
<dbReference type="OrthoDB" id="9770286at2"/>
<evidence type="ECO:0000256" key="3">
    <source>
        <dbReference type="ARBA" id="ARBA00022630"/>
    </source>
</evidence>
<protein>
    <submittedName>
        <fullName evidence="8">Electron transfer flavoprotein alpha subunit apoprotein</fullName>
    </submittedName>
</protein>
<sequence>MNIAEYKGVFVFAEQREGEIQRVSLELIGKGREIAEKLGETVTAVILGNNIKDKTNTLIHYGADKVLYVDDPALDIYMTEPYAKALAQVINSEKPEIFLIGATTIGRDLAPRVSARIHTGLTADCTGLDIDEESKNLLMTRPAFGGNIMATIVCGDHRPQMSTVRPGVMPLFEKDENREGVVEEVKVKFSKEDRNVEILEVVKEVKQKINIEEANVLVSGGRGIGDPERFEILKQLADSLEGQVSASRAVVDAGWIDRDHQVGQTGKTVRPDLYVACGISGAIQHLAGMEESGFIVAINKDAGAPIFEVADVGIVGDLNKVIPLLVEELAAAKESK</sequence>